<feature type="compositionally biased region" description="Acidic residues" evidence="1">
    <location>
        <begin position="119"/>
        <end position="139"/>
    </location>
</feature>
<dbReference type="AlphaFoldDB" id="A0AA35R5B7"/>
<evidence type="ECO:0008006" key="4">
    <source>
        <dbReference type="Google" id="ProtNLM"/>
    </source>
</evidence>
<sequence>MSERRLSKRSQRRLRLQVAQRLAGSTVSVSTKKPRIEPTTAFTDHGAEDGDDAEDQEPQREVEATADSIGENRESCGDVEGAEDVEGRLSGDDNPSESGSSAGQHRVSDGELSERVTDFSEDERDLSEDEGDFSEEEGGSSEGDFSKDDCSSNEDMIATSIFRGSRQHMFLAGIWCSVKKPPTCACLAPILEELEDLATNGVKVTVRGEEVTCKARLLFTLADLPAKASLTNMIQFNGKFGCPTCKHEGKQVSIGRGSTRAYGYQPVTLRSHSQHTKYAMEAEATSQVVYGVKGKSILHNLPEFDIINNNPVDYMHCVLLGVVRTLLSLWFDSKNHKEPWYIGRRISEAESRLLGVKPPDVVTRVPKSFRGRGWKATECRTFLLYYLPLLHGILPDKYLVHALLLSKAMRLLLADEISQADIEIADNLLGLYWRLTEDYYGLKHCKVNVHLLGHLSHYVKLFGPLWTHSAFAFEDAIGGLVKKSHGTHDIANQIVTSFILQWRLHVQRKLTQGPLILKSFVDQLDTKSRSTQRCTQLSQSLAGVGVAKTISLDMEDESILKPLLEKNSVVINAYGTVKLWPKMILQDKVTIYSQASKRVTKRNSYTVTFVDPERPTCVRYGRVQKFVCCPPDTPDSVNAAIVQELKVHRCMELEALCFPSDIRCLSELVCCDFVSVVGELSKLAIPVEHIMAKCFDISTVNMCVITQMVCHSEVLK</sequence>
<dbReference type="Proteomes" id="UP001174909">
    <property type="component" value="Unassembled WGS sequence"/>
</dbReference>
<evidence type="ECO:0000256" key="1">
    <source>
        <dbReference type="SAM" id="MobiDB-lite"/>
    </source>
</evidence>
<name>A0AA35R5B7_GEOBA</name>
<organism evidence="2 3">
    <name type="scientific">Geodia barretti</name>
    <name type="common">Barrett's horny sponge</name>
    <dbReference type="NCBI Taxonomy" id="519541"/>
    <lineage>
        <taxon>Eukaryota</taxon>
        <taxon>Metazoa</taxon>
        <taxon>Porifera</taxon>
        <taxon>Demospongiae</taxon>
        <taxon>Heteroscleromorpha</taxon>
        <taxon>Tetractinellida</taxon>
        <taxon>Astrophorina</taxon>
        <taxon>Geodiidae</taxon>
        <taxon>Geodia</taxon>
    </lineage>
</organism>
<accession>A0AA35R5B7</accession>
<evidence type="ECO:0000313" key="2">
    <source>
        <dbReference type="EMBL" id="CAI8004870.1"/>
    </source>
</evidence>
<feature type="compositionally biased region" description="Basic and acidic residues" evidence="1">
    <location>
        <begin position="106"/>
        <end position="118"/>
    </location>
</feature>
<gene>
    <name evidence="2" type="ORF">GBAR_LOCUS4020</name>
</gene>
<feature type="compositionally biased region" description="Basic residues" evidence="1">
    <location>
        <begin position="1"/>
        <end position="15"/>
    </location>
</feature>
<dbReference type="PANTHER" id="PTHR46579">
    <property type="entry name" value="F5/8 TYPE C DOMAIN-CONTAINING PROTEIN-RELATED"/>
    <property type="match status" value="1"/>
</dbReference>
<evidence type="ECO:0000313" key="3">
    <source>
        <dbReference type="Proteomes" id="UP001174909"/>
    </source>
</evidence>
<reference evidence="2" key="1">
    <citation type="submission" date="2023-03" db="EMBL/GenBank/DDBJ databases">
        <authorList>
            <person name="Steffen K."/>
            <person name="Cardenas P."/>
        </authorList>
    </citation>
    <scope>NUCLEOTIDE SEQUENCE</scope>
</reference>
<dbReference type="EMBL" id="CASHTH010000572">
    <property type="protein sequence ID" value="CAI8004870.1"/>
    <property type="molecule type" value="Genomic_DNA"/>
</dbReference>
<feature type="region of interest" description="Disordered" evidence="1">
    <location>
        <begin position="1"/>
        <end position="152"/>
    </location>
</feature>
<dbReference type="PANTHER" id="PTHR46579:SF1">
    <property type="entry name" value="F5_8 TYPE C DOMAIN-CONTAINING PROTEIN"/>
    <property type="match status" value="1"/>
</dbReference>
<keyword evidence="3" id="KW-1185">Reference proteome</keyword>
<proteinExistence type="predicted"/>
<protein>
    <recommendedName>
        <fullName evidence="4">Transposase domain-containing protein</fullName>
    </recommendedName>
</protein>
<comment type="caution">
    <text evidence="2">The sequence shown here is derived from an EMBL/GenBank/DDBJ whole genome shotgun (WGS) entry which is preliminary data.</text>
</comment>